<organism evidence="2 3">
    <name type="scientific">Nonomuraea dietziae</name>
    <dbReference type="NCBI Taxonomy" id="65515"/>
    <lineage>
        <taxon>Bacteria</taxon>
        <taxon>Bacillati</taxon>
        <taxon>Actinomycetota</taxon>
        <taxon>Actinomycetes</taxon>
        <taxon>Streptosporangiales</taxon>
        <taxon>Streptosporangiaceae</taxon>
        <taxon>Nonomuraea</taxon>
    </lineage>
</organism>
<dbReference type="AlphaFoldDB" id="A0A7W5Y7P2"/>
<dbReference type="Pfam" id="PF03551">
    <property type="entry name" value="PadR"/>
    <property type="match status" value="1"/>
</dbReference>
<dbReference type="GO" id="GO:0003677">
    <property type="term" value="F:DNA binding"/>
    <property type="evidence" value="ECO:0007669"/>
    <property type="project" value="UniProtKB-KW"/>
</dbReference>
<feature type="domain" description="Transcription regulator PadR N-terminal" evidence="1">
    <location>
        <begin position="8"/>
        <end position="79"/>
    </location>
</feature>
<dbReference type="InterPro" id="IPR036390">
    <property type="entry name" value="WH_DNA-bd_sf"/>
</dbReference>
<protein>
    <submittedName>
        <fullName evidence="2">DNA-binding PadR family transcriptional regulator</fullName>
    </submittedName>
</protein>
<keyword evidence="2" id="KW-0238">DNA-binding</keyword>
<dbReference type="SUPFAM" id="SSF46785">
    <property type="entry name" value="Winged helix' DNA-binding domain"/>
    <property type="match status" value="1"/>
</dbReference>
<dbReference type="GeneID" id="95390068"/>
<sequence length="176" mass="19686">MSTTRVLILGTLLDEPLNGYQVRRRLETMGADNWANVAFGSIYHGLSKMADEGLLDVVESGKGGKTVYAINDTGRFEFHRLLMSLWYEIGPIVDPFQVAMTFMDRMDRAHLLGALRFRTDELKRSIAMLDRALGSKQAFGAPRHVDENLRLSSGMLAAQLAWVEEAVKKVEEGDLP</sequence>
<gene>
    <name evidence="2" type="ORF">FHR33_003651</name>
</gene>
<dbReference type="InterPro" id="IPR036388">
    <property type="entry name" value="WH-like_DNA-bd_sf"/>
</dbReference>
<evidence type="ECO:0000259" key="1">
    <source>
        <dbReference type="Pfam" id="PF03551"/>
    </source>
</evidence>
<comment type="caution">
    <text evidence="2">The sequence shown here is derived from an EMBL/GenBank/DDBJ whole genome shotgun (WGS) entry which is preliminary data.</text>
</comment>
<name>A0A7W5Y7P2_9ACTN</name>
<dbReference type="EMBL" id="JACIBV010000001">
    <property type="protein sequence ID" value="MBB3727791.1"/>
    <property type="molecule type" value="Genomic_DNA"/>
</dbReference>
<dbReference type="Gene3D" id="1.10.10.10">
    <property type="entry name" value="Winged helix-like DNA-binding domain superfamily/Winged helix DNA-binding domain"/>
    <property type="match status" value="1"/>
</dbReference>
<keyword evidence="3" id="KW-1185">Reference proteome</keyword>
<dbReference type="Proteomes" id="UP000579945">
    <property type="component" value="Unassembled WGS sequence"/>
</dbReference>
<dbReference type="PANTHER" id="PTHR43252:SF2">
    <property type="entry name" value="TRANSCRIPTION REGULATOR, PADR-LIKE FAMILY"/>
    <property type="match status" value="1"/>
</dbReference>
<proteinExistence type="predicted"/>
<dbReference type="PANTHER" id="PTHR43252">
    <property type="entry name" value="TRANSCRIPTIONAL REGULATOR YQJI"/>
    <property type="match status" value="1"/>
</dbReference>
<accession>A0A7W5Y7P2</accession>
<dbReference type="InterPro" id="IPR005149">
    <property type="entry name" value="Tscrpt_reg_PadR_N"/>
</dbReference>
<evidence type="ECO:0000313" key="3">
    <source>
        <dbReference type="Proteomes" id="UP000579945"/>
    </source>
</evidence>
<evidence type="ECO:0000313" key="2">
    <source>
        <dbReference type="EMBL" id="MBB3727791.1"/>
    </source>
</evidence>
<reference evidence="2 3" key="1">
    <citation type="submission" date="2020-08" db="EMBL/GenBank/DDBJ databases">
        <title>Sequencing the genomes of 1000 actinobacteria strains.</title>
        <authorList>
            <person name="Klenk H.-P."/>
        </authorList>
    </citation>
    <scope>NUCLEOTIDE SEQUENCE [LARGE SCALE GENOMIC DNA]</scope>
    <source>
        <strain evidence="2 3">DSM 44320</strain>
    </source>
</reference>
<dbReference type="RefSeq" id="WP_183648840.1">
    <property type="nucleotide sequence ID" value="NZ_BAAAXX010000089.1"/>
</dbReference>